<sequence length="185" mass="21031">MDDLILSSSVNKTRMKKLLKIPFSATLRIHHFPFNSNLKFSLSNPSDLYPNSHSIILLKWVSSFSRLPPPEWVQPITDLSDLVTTDSKKDLQPSPWVQQILNLLHNNTNLEQDLTEFCRKYLIKLPSNFVAFILKKWDQVAKQPEIAYGSVSLNFPASLNSQLRAAALMRANLVVQFQPNVQASA</sequence>
<dbReference type="AlphaFoldDB" id="A0AAD1YP15"/>
<proteinExistence type="predicted"/>
<evidence type="ECO:0000313" key="1">
    <source>
        <dbReference type="EMBL" id="CAI9754859.1"/>
    </source>
</evidence>
<name>A0AAD1YP15_9LAMI</name>
<reference evidence="1" key="1">
    <citation type="submission" date="2023-05" db="EMBL/GenBank/DDBJ databases">
        <authorList>
            <person name="Huff M."/>
        </authorList>
    </citation>
    <scope>NUCLEOTIDE SEQUENCE</scope>
</reference>
<gene>
    <name evidence="1" type="ORF">FPE_LOCUS2290</name>
</gene>
<evidence type="ECO:0000313" key="2">
    <source>
        <dbReference type="Proteomes" id="UP000834106"/>
    </source>
</evidence>
<protein>
    <submittedName>
        <fullName evidence="1">Uncharacterized protein</fullName>
    </submittedName>
</protein>
<dbReference type="EMBL" id="OU503036">
    <property type="protein sequence ID" value="CAI9754859.1"/>
    <property type="molecule type" value="Genomic_DNA"/>
</dbReference>
<accession>A0AAD1YP15</accession>
<dbReference type="Proteomes" id="UP000834106">
    <property type="component" value="Chromosome 1"/>
</dbReference>
<keyword evidence="2" id="KW-1185">Reference proteome</keyword>
<organism evidence="1 2">
    <name type="scientific">Fraxinus pennsylvanica</name>
    <dbReference type="NCBI Taxonomy" id="56036"/>
    <lineage>
        <taxon>Eukaryota</taxon>
        <taxon>Viridiplantae</taxon>
        <taxon>Streptophyta</taxon>
        <taxon>Embryophyta</taxon>
        <taxon>Tracheophyta</taxon>
        <taxon>Spermatophyta</taxon>
        <taxon>Magnoliopsida</taxon>
        <taxon>eudicotyledons</taxon>
        <taxon>Gunneridae</taxon>
        <taxon>Pentapetalae</taxon>
        <taxon>asterids</taxon>
        <taxon>lamiids</taxon>
        <taxon>Lamiales</taxon>
        <taxon>Oleaceae</taxon>
        <taxon>Oleeae</taxon>
        <taxon>Fraxinus</taxon>
    </lineage>
</organism>